<dbReference type="Proteomes" id="UP000053676">
    <property type="component" value="Unassembled WGS sequence"/>
</dbReference>
<dbReference type="KEGG" id="nai:NECAME_19267"/>
<name>W2SRS4_NECAM</name>
<protein>
    <submittedName>
        <fullName evidence="1">Uncharacterized protein</fullName>
    </submittedName>
</protein>
<dbReference type="EMBL" id="KI667709">
    <property type="protein sequence ID" value="ETN71561.1"/>
    <property type="molecule type" value="Genomic_DNA"/>
</dbReference>
<gene>
    <name evidence="1" type="ORF">NECAME_19267</name>
</gene>
<reference evidence="2" key="1">
    <citation type="journal article" date="2014" name="Nat. Genet.">
        <title>Genome of the human hookworm Necator americanus.</title>
        <authorList>
            <person name="Tang Y.T."/>
            <person name="Gao X."/>
            <person name="Rosa B.A."/>
            <person name="Abubucker S."/>
            <person name="Hallsworth-Pepin K."/>
            <person name="Martin J."/>
            <person name="Tyagi R."/>
            <person name="Heizer E."/>
            <person name="Zhang X."/>
            <person name="Bhonagiri-Palsikar V."/>
            <person name="Minx P."/>
            <person name="Warren W.C."/>
            <person name="Wang Q."/>
            <person name="Zhan B."/>
            <person name="Hotez P.J."/>
            <person name="Sternberg P.W."/>
            <person name="Dougall A."/>
            <person name="Gaze S.T."/>
            <person name="Mulvenna J."/>
            <person name="Sotillo J."/>
            <person name="Ranganathan S."/>
            <person name="Rabelo E.M."/>
            <person name="Wilson R.K."/>
            <person name="Felgner P.L."/>
            <person name="Bethony J."/>
            <person name="Hawdon J.M."/>
            <person name="Gasser R.B."/>
            <person name="Loukas A."/>
            <person name="Mitreva M."/>
        </authorList>
    </citation>
    <scope>NUCLEOTIDE SEQUENCE [LARGE SCALE GENOMIC DNA]</scope>
</reference>
<dbReference type="AlphaFoldDB" id="W2SRS4"/>
<proteinExistence type="predicted"/>
<evidence type="ECO:0000313" key="1">
    <source>
        <dbReference type="EMBL" id="ETN71561.1"/>
    </source>
</evidence>
<accession>W2SRS4</accession>
<evidence type="ECO:0000313" key="2">
    <source>
        <dbReference type="Proteomes" id="UP000053676"/>
    </source>
</evidence>
<keyword evidence="2" id="KW-1185">Reference proteome</keyword>
<sequence>MIQQTKSKNMIERQHQKHFLVVIVPIGVTEFSDNVFLEMAENGGFNPAMCRIITPRTNLSIISSMVEKFLWVSITPFGEPVVPLEYGNTAVSSGLKAGENRKTVR</sequence>
<organism evidence="1 2">
    <name type="scientific">Necator americanus</name>
    <name type="common">Human hookworm</name>
    <dbReference type="NCBI Taxonomy" id="51031"/>
    <lineage>
        <taxon>Eukaryota</taxon>
        <taxon>Metazoa</taxon>
        <taxon>Ecdysozoa</taxon>
        <taxon>Nematoda</taxon>
        <taxon>Chromadorea</taxon>
        <taxon>Rhabditida</taxon>
        <taxon>Rhabditina</taxon>
        <taxon>Rhabditomorpha</taxon>
        <taxon>Strongyloidea</taxon>
        <taxon>Ancylostomatidae</taxon>
        <taxon>Bunostominae</taxon>
        <taxon>Necator</taxon>
    </lineage>
</organism>